<dbReference type="InterPro" id="IPR007324">
    <property type="entry name" value="Sugar-bd_dom_put"/>
</dbReference>
<evidence type="ECO:0000313" key="7">
    <source>
        <dbReference type="Proteomes" id="UP000273044"/>
    </source>
</evidence>
<keyword evidence="7" id="KW-1185">Reference proteome</keyword>
<dbReference type="RefSeq" id="WP_061787115.1">
    <property type="nucleotide sequence ID" value="NZ_LR134406.1"/>
</dbReference>
<dbReference type="Gene3D" id="1.10.10.60">
    <property type="entry name" value="Homeodomain-like"/>
    <property type="match status" value="1"/>
</dbReference>
<evidence type="ECO:0000313" key="6">
    <source>
        <dbReference type="EMBL" id="VEH69829.1"/>
    </source>
</evidence>
<protein>
    <submittedName>
        <fullName evidence="6">Transcriptional regulator lsrR</fullName>
    </submittedName>
</protein>
<dbReference type="Pfam" id="PF04198">
    <property type="entry name" value="Sugar-bind"/>
    <property type="match status" value="1"/>
</dbReference>
<reference evidence="6 7" key="1">
    <citation type="submission" date="2018-12" db="EMBL/GenBank/DDBJ databases">
        <authorList>
            <consortium name="Pathogen Informatics"/>
        </authorList>
    </citation>
    <scope>NUCLEOTIDE SEQUENCE [LARGE SCALE GENOMIC DNA]</scope>
    <source>
        <strain evidence="6 7">NCTC12967</strain>
    </source>
</reference>
<dbReference type="InterPro" id="IPR051054">
    <property type="entry name" value="SorC_transcr_regulators"/>
</dbReference>
<dbReference type="PANTHER" id="PTHR34294">
    <property type="entry name" value="TRANSCRIPTIONAL REGULATOR-RELATED"/>
    <property type="match status" value="1"/>
</dbReference>
<gene>
    <name evidence="6" type="primary">lsrR</name>
    <name evidence="6" type="ORF">NCTC12967_01107</name>
</gene>
<keyword evidence="4" id="KW-0804">Transcription</keyword>
<dbReference type="EMBL" id="LR134406">
    <property type="protein sequence ID" value="VEH69829.1"/>
    <property type="molecule type" value="Genomic_DNA"/>
</dbReference>
<evidence type="ECO:0000256" key="1">
    <source>
        <dbReference type="ARBA" id="ARBA00010466"/>
    </source>
</evidence>
<feature type="domain" description="Sugar-binding" evidence="5">
    <location>
        <begin position="65"/>
        <end position="319"/>
    </location>
</feature>
<dbReference type="Gene3D" id="3.40.50.1360">
    <property type="match status" value="1"/>
</dbReference>
<evidence type="ECO:0000256" key="4">
    <source>
        <dbReference type="ARBA" id="ARBA00023163"/>
    </source>
</evidence>
<evidence type="ECO:0000256" key="2">
    <source>
        <dbReference type="ARBA" id="ARBA00023015"/>
    </source>
</evidence>
<comment type="similarity">
    <text evidence="1">Belongs to the SorC transcriptional regulatory family.</text>
</comment>
<dbReference type="GeneID" id="64406587"/>
<dbReference type="SUPFAM" id="SSF88659">
    <property type="entry name" value="Sigma3 and sigma4 domains of RNA polymerase sigma factors"/>
    <property type="match status" value="1"/>
</dbReference>
<dbReference type="SUPFAM" id="SSF100950">
    <property type="entry name" value="NagB/RpiA/CoA transferase-like"/>
    <property type="match status" value="1"/>
</dbReference>
<sequence length="323" mass="35118">MCAGELPEADRGHIQLLLEVARLYYVQGLNQAAIAKEIGYSRPTVSRLLSEARQRRMVKIRIEHPLEQAFELERQLARRFRLKTVAVAQSPERTPAEAVGEVAASVIAEAGNSHTILALSNGTSVASVVAAMPRRQWQYSNVVQMVGSLGQVGTDLVDSPELCRRMARRLGGTYRPMPVPLVLGSAAMAQAMKQEELVLTTLELAARSDIALVGVGAVGPHGYPGAILEPWITPEIALDVHCRGAVAHMCGHYFNARGEHVKDRMCERIISMPPERLEGIDLALLVAWGVAKVPALHASLRTGFVSALATDEETARLLLGYRP</sequence>
<dbReference type="PANTHER" id="PTHR34294:SF1">
    <property type="entry name" value="TRANSCRIPTIONAL REGULATOR LSRR"/>
    <property type="match status" value="1"/>
</dbReference>
<dbReference type="GO" id="GO:0003677">
    <property type="term" value="F:DNA binding"/>
    <property type="evidence" value="ECO:0007669"/>
    <property type="project" value="UniProtKB-KW"/>
</dbReference>
<dbReference type="InterPro" id="IPR013324">
    <property type="entry name" value="RNA_pol_sigma_r3/r4-like"/>
</dbReference>
<dbReference type="InterPro" id="IPR037171">
    <property type="entry name" value="NagB/RpiA_transferase-like"/>
</dbReference>
<proteinExistence type="inferred from homology"/>
<dbReference type="AlphaFoldDB" id="A0A448MXK4"/>
<evidence type="ECO:0000259" key="5">
    <source>
        <dbReference type="Pfam" id="PF04198"/>
    </source>
</evidence>
<organism evidence="6 7">
    <name type="scientific">Arachnia propionica</name>
    <dbReference type="NCBI Taxonomy" id="1750"/>
    <lineage>
        <taxon>Bacteria</taxon>
        <taxon>Bacillati</taxon>
        <taxon>Actinomycetota</taxon>
        <taxon>Actinomycetes</taxon>
        <taxon>Propionibacteriales</taxon>
        <taxon>Propionibacteriaceae</taxon>
        <taxon>Arachnia</taxon>
    </lineage>
</organism>
<evidence type="ECO:0000256" key="3">
    <source>
        <dbReference type="ARBA" id="ARBA00023125"/>
    </source>
</evidence>
<name>A0A448MXK4_9ACTN</name>
<dbReference type="Proteomes" id="UP000273044">
    <property type="component" value="Chromosome"/>
</dbReference>
<accession>A0A448MXK4</accession>
<dbReference type="GO" id="GO:0030246">
    <property type="term" value="F:carbohydrate binding"/>
    <property type="evidence" value="ECO:0007669"/>
    <property type="project" value="InterPro"/>
</dbReference>
<keyword evidence="3" id="KW-0238">DNA-binding</keyword>
<keyword evidence="2" id="KW-0805">Transcription regulation</keyword>